<reference evidence="2" key="1">
    <citation type="journal article" date="2014" name="FEMS Microbiol. Lett.">
        <title>Draft Genomic DNA Sequence of the Facultatively Methylotrophic Bacterium Acidomonas methanolica type strain MB58.</title>
        <authorList>
            <person name="Higashiura N."/>
            <person name="Hadano H."/>
            <person name="Hirakawa H."/>
            <person name="Matsutani M."/>
            <person name="Takabe S."/>
            <person name="Matsushita K."/>
            <person name="Azuma Y."/>
        </authorList>
    </citation>
    <scope>NUCLEOTIDE SEQUENCE [LARGE SCALE GENOMIC DNA]</scope>
    <source>
        <strain evidence="2">MB58</strain>
    </source>
</reference>
<comment type="caution">
    <text evidence="1">The sequence shown here is derived from an EMBL/GenBank/DDBJ whole genome shotgun (WGS) entry which is preliminary data.</text>
</comment>
<protein>
    <submittedName>
        <fullName evidence="1">Uncharacterized protein</fullName>
    </submittedName>
</protein>
<sequence length="67" mass="7387">MPVRMVMAPPHSAQWIRPVSMAGPLMTAEGMTVRLFDLPDIGPKEITENWVVRKSLPGITPFARVSA</sequence>
<proteinExistence type="predicted"/>
<evidence type="ECO:0000313" key="2">
    <source>
        <dbReference type="Proteomes" id="UP000019760"/>
    </source>
</evidence>
<dbReference type="EMBL" id="BAND01000047">
    <property type="protein sequence ID" value="GAJ29101.1"/>
    <property type="molecule type" value="Genomic_DNA"/>
</dbReference>
<name>A0A023D5M6_ACIMT</name>
<reference evidence="1 2" key="2">
    <citation type="journal article" date="2014" name="FEMS Microbiol. Lett.">
        <title>Draft genomic DNA sequence of the facultatively methylotrophic bacterium Acidomonas methanolica type strain MB58.</title>
        <authorList>
            <person name="Higashiura N."/>
            <person name="Hadano H."/>
            <person name="Hirakawa H."/>
            <person name="Matsutani M."/>
            <person name="Takabe S."/>
            <person name="Matsushita K."/>
            <person name="Azuma Y."/>
        </authorList>
    </citation>
    <scope>NUCLEOTIDE SEQUENCE [LARGE SCALE GENOMIC DNA]</scope>
    <source>
        <strain evidence="1 2">MB58</strain>
    </source>
</reference>
<accession>A0A023D5M6</accession>
<keyword evidence="2" id="KW-1185">Reference proteome</keyword>
<dbReference type="AlphaFoldDB" id="A0A023D5M6"/>
<gene>
    <name evidence="1" type="ORF">Amme_047_015</name>
</gene>
<organism evidence="1 2">
    <name type="scientific">Acidomonas methanolica NBRC 104435</name>
    <dbReference type="NCBI Taxonomy" id="1231351"/>
    <lineage>
        <taxon>Bacteria</taxon>
        <taxon>Pseudomonadati</taxon>
        <taxon>Pseudomonadota</taxon>
        <taxon>Alphaproteobacteria</taxon>
        <taxon>Acetobacterales</taxon>
        <taxon>Acetobacteraceae</taxon>
        <taxon>Acidomonas</taxon>
    </lineage>
</organism>
<dbReference type="Proteomes" id="UP000019760">
    <property type="component" value="Unassembled WGS sequence"/>
</dbReference>
<evidence type="ECO:0000313" key="1">
    <source>
        <dbReference type="EMBL" id="GAJ29101.1"/>
    </source>
</evidence>